<keyword evidence="5 10" id="KW-0812">Transmembrane</keyword>
<organism evidence="13 14">
    <name type="scientific">Candidatus Lambdaproteobacteria bacterium RIFOXYD2_FULL_50_16</name>
    <dbReference type="NCBI Taxonomy" id="1817772"/>
    <lineage>
        <taxon>Bacteria</taxon>
        <taxon>Pseudomonadati</taxon>
        <taxon>Pseudomonadota</taxon>
        <taxon>Candidatus Lambdaproteobacteria</taxon>
    </lineage>
</organism>
<dbReference type="PANTHER" id="PTHR43653">
    <property type="entry name" value="CYTOCHROME C ASSEMBLY PROTEIN-RELATED"/>
    <property type="match status" value="1"/>
</dbReference>
<feature type="transmembrane region" description="Helical" evidence="10">
    <location>
        <begin position="40"/>
        <end position="61"/>
    </location>
</feature>
<name>A0A1F6GBQ6_9PROT</name>
<protein>
    <recommendedName>
        <fullName evidence="15">Cytochrome C biogenesis protein</fullName>
    </recommendedName>
</protein>
<feature type="transmembrane region" description="Helical" evidence="10">
    <location>
        <begin position="424"/>
        <end position="442"/>
    </location>
</feature>
<dbReference type="PRINTS" id="PR01410">
    <property type="entry name" value="CCBIOGENESIS"/>
</dbReference>
<comment type="function">
    <text evidence="9">Required for the biogenesis of c-type cytochromes. Possible subunit of a heme lyase.</text>
</comment>
<dbReference type="AlphaFoldDB" id="A0A1F6GBQ6"/>
<feature type="domain" description="Cytochrome c assembly protein" evidence="11">
    <location>
        <begin position="88"/>
        <end position="294"/>
    </location>
</feature>
<evidence type="ECO:0000256" key="2">
    <source>
        <dbReference type="ARBA" id="ARBA00009186"/>
    </source>
</evidence>
<feature type="transmembrane region" description="Helical" evidence="10">
    <location>
        <begin position="496"/>
        <end position="515"/>
    </location>
</feature>
<keyword evidence="8 10" id="KW-0472">Membrane</keyword>
<keyword evidence="4" id="KW-0997">Cell inner membrane</keyword>
<feature type="domain" description="Cytochrome c-type biogenesis protein CcmF C-terminal" evidence="12">
    <location>
        <begin position="338"/>
        <end position="636"/>
    </location>
</feature>
<feature type="transmembrane region" description="Helical" evidence="10">
    <location>
        <begin position="448"/>
        <end position="467"/>
    </location>
</feature>
<evidence type="ECO:0000256" key="8">
    <source>
        <dbReference type="ARBA" id="ARBA00023136"/>
    </source>
</evidence>
<feature type="transmembrane region" description="Helical" evidence="10">
    <location>
        <begin position="176"/>
        <end position="196"/>
    </location>
</feature>
<dbReference type="Pfam" id="PF01578">
    <property type="entry name" value="Cytochrom_C_asm"/>
    <property type="match status" value="1"/>
</dbReference>
<comment type="similarity">
    <text evidence="2">Belongs to the CcmF/CycK/Ccl1/NrfE/CcsA family.</text>
</comment>
<feature type="transmembrane region" description="Helical" evidence="10">
    <location>
        <begin position="350"/>
        <end position="372"/>
    </location>
</feature>
<feature type="transmembrane region" description="Helical" evidence="10">
    <location>
        <begin position="95"/>
        <end position="113"/>
    </location>
</feature>
<reference evidence="13 14" key="1">
    <citation type="journal article" date="2016" name="Nat. Commun.">
        <title>Thousands of microbial genomes shed light on interconnected biogeochemical processes in an aquifer system.</title>
        <authorList>
            <person name="Anantharaman K."/>
            <person name="Brown C.T."/>
            <person name="Hug L.A."/>
            <person name="Sharon I."/>
            <person name="Castelle C.J."/>
            <person name="Probst A.J."/>
            <person name="Thomas B.C."/>
            <person name="Singh A."/>
            <person name="Wilkins M.J."/>
            <person name="Karaoz U."/>
            <person name="Brodie E.L."/>
            <person name="Williams K.H."/>
            <person name="Hubbard S.S."/>
            <person name="Banfield J.F."/>
        </authorList>
    </citation>
    <scope>NUCLEOTIDE SEQUENCE [LARGE SCALE GENOMIC DNA]</scope>
</reference>
<dbReference type="GO" id="GO:0015232">
    <property type="term" value="F:heme transmembrane transporter activity"/>
    <property type="evidence" value="ECO:0007669"/>
    <property type="project" value="InterPro"/>
</dbReference>
<evidence type="ECO:0000256" key="9">
    <source>
        <dbReference type="ARBA" id="ARBA00037230"/>
    </source>
</evidence>
<keyword evidence="6" id="KW-0201">Cytochrome c-type biogenesis</keyword>
<feature type="transmembrane region" description="Helical" evidence="10">
    <location>
        <begin position="392"/>
        <end position="412"/>
    </location>
</feature>
<dbReference type="EMBL" id="MFNE01000021">
    <property type="protein sequence ID" value="OGG95525.1"/>
    <property type="molecule type" value="Genomic_DNA"/>
</dbReference>
<evidence type="ECO:0000313" key="13">
    <source>
        <dbReference type="EMBL" id="OGG95525.1"/>
    </source>
</evidence>
<dbReference type="Pfam" id="PF16327">
    <property type="entry name" value="CcmF_C"/>
    <property type="match status" value="1"/>
</dbReference>
<evidence type="ECO:0000313" key="14">
    <source>
        <dbReference type="Proteomes" id="UP000178449"/>
    </source>
</evidence>
<feature type="transmembrane region" description="Helical" evidence="10">
    <location>
        <begin position="272"/>
        <end position="291"/>
    </location>
</feature>
<dbReference type="PANTHER" id="PTHR43653:SF1">
    <property type="entry name" value="CYTOCHROME C-TYPE BIOGENESIS PROTEIN CCMF"/>
    <property type="match status" value="1"/>
</dbReference>
<dbReference type="GO" id="GO:0005886">
    <property type="term" value="C:plasma membrane"/>
    <property type="evidence" value="ECO:0007669"/>
    <property type="project" value="UniProtKB-SubCell"/>
</dbReference>
<gene>
    <name evidence="13" type="ORF">A2527_06630</name>
</gene>
<feature type="transmembrane region" description="Helical" evidence="10">
    <location>
        <begin position="125"/>
        <end position="143"/>
    </location>
</feature>
<keyword evidence="3" id="KW-1003">Cell membrane</keyword>
<evidence type="ECO:0000256" key="4">
    <source>
        <dbReference type="ARBA" id="ARBA00022519"/>
    </source>
</evidence>
<feature type="transmembrane region" description="Helical" evidence="10">
    <location>
        <begin position="248"/>
        <end position="265"/>
    </location>
</feature>
<dbReference type="InterPro" id="IPR032523">
    <property type="entry name" value="CcmF_C"/>
</dbReference>
<evidence type="ECO:0000256" key="6">
    <source>
        <dbReference type="ARBA" id="ARBA00022748"/>
    </source>
</evidence>
<keyword evidence="7 10" id="KW-1133">Transmembrane helix</keyword>
<feature type="transmembrane region" description="Helical" evidence="10">
    <location>
        <begin position="6"/>
        <end position="28"/>
    </location>
</feature>
<evidence type="ECO:0000259" key="11">
    <source>
        <dbReference type="Pfam" id="PF01578"/>
    </source>
</evidence>
<evidence type="ECO:0000256" key="3">
    <source>
        <dbReference type="ARBA" id="ARBA00022475"/>
    </source>
</evidence>
<comment type="caution">
    <text evidence="13">The sequence shown here is derived from an EMBL/GenBank/DDBJ whole genome shotgun (WGS) entry which is preliminary data.</text>
</comment>
<evidence type="ECO:0000256" key="7">
    <source>
        <dbReference type="ARBA" id="ARBA00022989"/>
    </source>
</evidence>
<evidence type="ECO:0000256" key="10">
    <source>
        <dbReference type="SAM" id="Phobius"/>
    </source>
</evidence>
<dbReference type="GO" id="GO:0020037">
    <property type="term" value="F:heme binding"/>
    <property type="evidence" value="ECO:0007669"/>
    <property type="project" value="InterPro"/>
</dbReference>
<dbReference type="InterPro" id="IPR003568">
    <property type="entry name" value="Cyt_c_biogenesis_CcmF"/>
</dbReference>
<feature type="transmembrane region" description="Helical" evidence="10">
    <location>
        <begin position="311"/>
        <end position="329"/>
    </location>
</feature>
<dbReference type="GO" id="GO:0017004">
    <property type="term" value="P:cytochrome complex assembly"/>
    <property type="evidence" value="ECO:0007669"/>
    <property type="project" value="UniProtKB-KW"/>
</dbReference>
<comment type="subcellular location">
    <subcellularLocation>
        <location evidence="1">Cell inner membrane</location>
        <topology evidence="1">Multi-pass membrane protein</topology>
    </subcellularLocation>
</comment>
<evidence type="ECO:0000256" key="1">
    <source>
        <dbReference type="ARBA" id="ARBA00004429"/>
    </source>
</evidence>
<dbReference type="Proteomes" id="UP000178449">
    <property type="component" value="Unassembled WGS sequence"/>
</dbReference>
<dbReference type="STRING" id="1817772.A2527_06630"/>
<sequence length="649" mass="72228">MVDLGYFALLASLVLTFYGIFAGLSGVHRNSTNLITSMRYSILAVFGLVLVAYICMTWAFISSDFSVQFVANNSSTDLPIFYKITAVWGGLEGSLLLWQIILAFFAAIVAFRYKDTNRETHPQTLIVLQFSTLFLLFLLIGWSNPFARMIPIPGEGRGLNPLLQNPGMVFHPPALYLGYVGFNIPFAFAMGSLLAGRKNDDWILTTRRWTLVAWFFLTVGMILGGNWAYVELGWGGYWAWDPVENASLMPWLTGTAFLHSVIVQEKRGNLKLWNMLLIISTFALSILGTFITRSGVLNSVHAFSKSNIGPAFLVFIAIILVFGYILVYKRQGDFGARLKPKGLLSKENSFLLNNVVFVAMCFTVFYGTVFPLLAEGIANKKISIQAPFFNSILLPLGVLTVFLMGVTQALGWRKTSPQTLKRNLLIPAGISVAYMVLTPILLGGGMALVILSGVSLFALLVNLIELARSYQASLARTDLSSRFKALLRDRRKRGGILVHLGIALMMLGFSGNFFGQETAFTLYPDQIKSFAGYQLLFKGSKEYQALNAKHWAAELVVLKNDQELSTLYPAKAFYPTRPEPMTEVAIHRTLSHDLYLSLASLNEDGSATLNLFYNPMVNFVWASLVFYILGMAYSISYKPVQKRLGHLEE</sequence>
<accession>A0A1F6GBQ6</accession>
<proteinExistence type="inferred from homology"/>
<dbReference type="InterPro" id="IPR002541">
    <property type="entry name" value="Cyt_c_assembly"/>
</dbReference>
<feature type="transmembrane region" description="Helical" evidence="10">
    <location>
        <begin position="208"/>
        <end position="228"/>
    </location>
</feature>
<evidence type="ECO:0008006" key="15">
    <source>
        <dbReference type="Google" id="ProtNLM"/>
    </source>
</evidence>
<dbReference type="PRINTS" id="PR01411">
    <property type="entry name" value="CCMFBIOGNSIS"/>
</dbReference>
<feature type="transmembrane region" description="Helical" evidence="10">
    <location>
        <begin position="619"/>
        <end position="637"/>
    </location>
</feature>
<evidence type="ECO:0000259" key="12">
    <source>
        <dbReference type="Pfam" id="PF16327"/>
    </source>
</evidence>
<dbReference type="InterPro" id="IPR003567">
    <property type="entry name" value="Cyt_c_biogenesis"/>
</dbReference>
<evidence type="ECO:0000256" key="5">
    <source>
        <dbReference type="ARBA" id="ARBA00022692"/>
    </source>
</evidence>